<protein>
    <recommendedName>
        <fullName evidence="7">WD repeat-containing protein 44</fullName>
    </recommendedName>
</protein>
<dbReference type="AlphaFoldDB" id="A0A9P8L6L1"/>
<comment type="caution">
    <text evidence="5">The sequence shown here is derived from an EMBL/GenBank/DDBJ whole genome shotgun (WGS) entry which is preliminary data.</text>
</comment>
<keyword evidence="1 3" id="KW-0853">WD repeat</keyword>
<dbReference type="EMBL" id="JAGHQM010002510">
    <property type="protein sequence ID" value="KAH0548587.1"/>
    <property type="molecule type" value="Genomic_DNA"/>
</dbReference>
<feature type="compositionally biased region" description="Pro residues" evidence="4">
    <location>
        <begin position="259"/>
        <end position="268"/>
    </location>
</feature>
<dbReference type="InterPro" id="IPR015943">
    <property type="entry name" value="WD40/YVTN_repeat-like_dom_sf"/>
</dbReference>
<dbReference type="PANTHER" id="PTHR14221:SF0">
    <property type="entry name" value="WD REPEAT-CONTAINING PROTEIN 44"/>
    <property type="match status" value="1"/>
</dbReference>
<dbReference type="SMART" id="SM00320">
    <property type="entry name" value="WD40"/>
    <property type="match status" value="5"/>
</dbReference>
<gene>
    <name evidence="5" type="ORF">GP486_007868</name>
</gene>
<dbReference type="PANTHER" id="PTHR14221">
    <property type="entry name" value="WD REPEAT DOMAIN 44"/>
    <property type="match status" value="1"/>
</dbReference>
<accession>A0A9P8L6L1</accession>
<keyword evidence="2" id="KW-0677">Repeat</keyword>
<evidence type="ECO:0000313" key="5">
    <source>
        <dbReference type="EMBL" id="KAH0548587.1"/>
    </source>
</evidence>
<dbReference type="PROSITE" id="PS50294">
    <property type="entry name" value="WD_REPEATS_REGION"/>
    <property type="match status" value="1"/>
</dbReference>
<dbReference type="InterPro" id="IPR036322">
    <property type="entry name" value="WD40_repeat_dom_sf"/>
</dbReference>
<feature type="compositionally biased region" description="Low complexity" evidence="4">
    <location>
        <begin position="336"/>
        <end position="355"/>
    </location>
</feature>
<dbReference type="InterPro" id="IPR001680">
    <property type="entry name" value="WD40_rpt"/>
</dbReference>
<evidence type="ECO:0000256" key="1">
    <source>
        <dbReference type="ARBA" id="ARBA00022574"/>
    </source>
</evidence>
<dbReference type="SUPFAM" id="SSF50978">
    <property type="entry name" value="WD40 repeat-like"/>
    <property type="match status" value="1"/>
</dbReference>
<evidence type="ECO:0000313" key="6">
    <source>
        <dbReference type="Proteomes" id="UP000750711"/>
    </source>
</evidence>
<dbReference type="PROSITE" id="PS50082">
    <property type="entry name" value="WD_REPEATS_2"/>
    <property type="match status" value="1"/>
</dbReference>
<proteinExistence type="predicted"/>
<dbReference type="Proteomes" id="UP000750711">
    <property type="component" value="Unassembled WGS sequence"/>
</dbReference>
<feature type="repeat" description="WD" evidence="3">
    <location>
        <begin position="18"/>
        <end position="52"/>
    </location>
</feature>
<sequence length="372" mass="41398">MDKTVRLWHVSRPECLCCFKHTDFVTSVTFHPRDDRFFLAGSQDSKLRLWSIPDKSVAFWNQLPDPITAVAFTPDGTVAIAGCLTGLCLFYETDGLKYNTQVHVRSAHGRNAKGSKITGLQAINYPPDDPNGEIKLLVTSNDSRVRLYNLRDKSLEMKFKRHENASNQIHANFSDGAKYVICGSEDRRVYIWSTGPVEGERKDKRPVEFFEAHSSIVTSALLAPTKTRQLLGGSGDPIYDLCNPPPVTLVSRSEGSDPSVPPTPPSAAPKPFTKPEESPIYLARGTHFDGNIIVTADYMGRIKVFRQDCAYQKRRNDLWETSSAFSKKIGSGILGRSGSIATRSSNRSRRNSSSNQLPTDRILSWRNSIGSN</sequence>
<evidence type="ECO:0000256" key="3">
    <source>
        <dbReference type="PROSITE-ProRule" id="PRU00221"/>
    </source>
</evidence>
<feature type="region of interest" description="Disordered" evidence="4">
    <location>
        <begin position="250"/>
        <end position="276"/>
    </location>
</feature>
<keyword evidence="6" id="KW-1185">Reference proteome</keyword>
<feature type="non-terminal residue" evidence="5">
    <location>
        <position position="372"/>
    </location>
</feature>
<dbReference type="Gene3D" id="2.130.10.10">
    <property type="entry name" value="YVTN repeat-like/Quinoprotein amine dehydrogenase"/>
    <property type="match status" value="1"/>
</dbReference>
<name>A0A9P8L6L1_9PEZI</name>
<organism evidence="5 6">
    <name type="scientific">Trichoglossum hirsutum</name>
    <dbReference type="NCBI Taxonomy" id="265104"/>
    <lineage>
        <taxon>Eukaryota</taxon>
        <taxon>Fungi</taxon>
        <taxon>Dikarya</taxon>
        <taxon>Ascomycota</taxon>
        <taxon>Pezizomycotina</taxon>
        <taxon>Geoglossomycetes</taxon>
        <taxon>Geoglossales</taxon>
        <taxon>Geoglossaceae</taxon>
        <taxon>Trichoglossum</taxon>
    </lineage>
</organism>
<evidence type="ECO:0000256" key="4">
    <source>
        <dbReference type="SAM" id="MobiDB-lite"/>
    </source>
</evidence>
<evidence type="ECO:0008006" key="7">
    <source>
        <dbReference type="Google" id="ProtNLM"/>
    </source>
</evidence>
<reference evidence="5" key="1">
    <citation type="submission" date="2021-03" db="EMBL/GenBank/DDBJ databases">
        <title>Comparative genomics and phylogenomic investigation of the class Geoglossomycetes provide insights into ecological specialization and systematics.</title>
        <authorList>
            <person name="Melie T."/>
            <person name="Pirro S."/>
            <person name="Miller A.N."/>
            <person name="Quandt A."/>
        </authorList>
    </citation>
    <scope>NUCLEOTIDE SEQUENCE</scope>
    <source>
        <strain evidence="5">CAQ_001_2017</strain>
    </source>
</reference>
<dbReference type="InterPro" id="IPR040324">
    <property type="entry name" value="WDR44/Dgr2"/>
</dbReference>
<dbReference type="Pfam" id="PF00400">
    <property type="entry name" value="WD40"/>
    <property type="match status" value="2"/>
</dbReference>
<evidence type="ECO:0000256" key="2">
    <source>
        <dbReference type="ARBA" id="ARBA00022737"/>
    </source>
</evidence>
<feature type="region of interest" description="Disordered" evidence="4">
    <location>
        <begin position="336"/>
        <end position="372"/>
    </location>
</feature>